<accession>A0AAU9K9U4</accession>
<feature type="region of interest" description="Disordered" evidence="1">
    <location>
        <begin position="141"/>
        <end position="204"/>
    </location>
</feature>
<proteinExistence type="predicted"/>
<dbReference type="EMBL" id="CAJZBQ010000052">
    <property type="protein sequence ID" value="CAG9330714.1"/>
    <property type="molecule type" value="Genomic_DNA"/>
</dbReference>
<gene>
    <name evidence="2" type="ORF">BSTOLATCC_MIC52130</name>
</gene>
<reference evidence="2" key="1">
    <citation type="submission" date="2021-09" db="EMBL/GenBank/DDBJ databases">
        <authorList>
            <consortium name="AG Swart"/>
            <person name="Singh M."/>
            <person name="Singh A."/>
            <person name="Seah K."/>
            <person name="Emmerich C."/>
        </authorList>
    </citation>
    <scope>NUCLEOTIDE SEQUENCE</scope>
    <source>
        <strain evidence="2">ATCC30299</strain>
    </source>
</reference>
<keyword evidence="3" id="KW-1185">Reference proteome</keyword>
<organism evidence="2 3">
    <name type="scientific">Blepharisma stoltei</name>
    <dbReference type="NCBI Taxonomy" id="1481888"/>
    <lineage>
        <taxon>Eukaryota</taxon>
        <taxon>Sar</taxon>
        <taxon>Alveolata</taxon>
        <taxon>Ciliophora</taxon>
        <taxon>Postciliodesmatophora</taxon>
        <taxon>Heterotrichea</taxon>
        <taxon>Heterotrichida</taxon>
        <taxon>Blepharismidae</taxon>
        <taxon>Blepharisma</taxon>
    </lineage>
</organism>
<name>A0AAU9K9U4_9CILI</name>
<sequence>MAERLLKDSEKFKDMPLTFQKIQDSGLMSSLYDIISAAHDQLKENQDSQDLFKVIASMLVDEVWISKEKARIASRQSTPREEMAAVQHFPNEETQQMSMPLHSVTSARSHQSMKSSISQQSLRTLGKEELNSEFSYGRGYSFGTDPKSKPITTAIPGPGTYNPKPSNRASSPRVSMGKSARPEHFVKETSPGNLYTPKYHYLSR</sequence>
<evidence type="ECO:0000313" key="2">
    <source>
        <dbReference type="EMBL" id="CAG9330714.1"/>
    </source>
</evidence>
<evidence type="ECO:0000256" key="1">
    <source>
        <dbReference type="SAM" id="MobiDB-lite"/>
    </source>
</evidence>
<dbReference type="Proteomes" id="UP001162131">
    <property type="component" value="Unassembled WGS sequence"/>
</dbReference>
<feature type="compositionally biased region" description="Polar residues" evidence="1">
    <location>
        <begin position="163"/>
        <end position="173"/>
    </location>
</feature>
<dbReference type="AlphaFoldDB" id="A0AAU9K9U4"/>
<comment type="caution">
    <text evidence="2">The sequence shown here is derived from an EMBL/GenBank/DDBJ whole genome shotgun (WGS) entry which is preliminary data.</text>
</comment>
<protein>
    <submittedName>
        <fullName evidence="2">Uncharacterized protein</fullName>
    </submittedName>
</protein>
<evidence type="ECO:0000313" key="3">
    <source>
        <dbReference type="Proteomes" id="UP001162131"/>
    </source>
</evidence>